<proteinExistence type="predicted"/>
<dbReference type="EMBL" id="KZ820113">
    <property type="protein sequence ID" value="PWN48994.1"/>
    <property type="molecule type" value="Genomic_DNA"/>
</dbReference>
<evidence type="ECO:0000313" key="2">
    <source>
        <dbReference type="Proteomes" id="UP000245626"/>
    </source>
</evidence>
<evidence type="ECO:0000313" key="1">
    <source>
        <dbReference type="EMBL" id="PWN48994.1"/>
    </source>
</evidence>
<reference evidence="1 2" key="1">
    <citation type="journal article" date="2018" name="Mol. Biol. Evol.">
        <title>Broad Genomic Sampling Reveals a Smut Pathogenic Ancestry of the Fungal Clade Ustilaginomycotina.</title>
        <authorList>
            <person name="Kijpornyongpan T."/>
            <person name="Mondo S.J."/>
            <person name="Barry K."/>
            <person name="Sandor L."/>
            <person name="Lee J."/>
            <person name="Lipzen A."/>
            <person name="Pangilinan J."/>
            <person name="LaButti K."/>
            <person name="Hainaut M."/>
            <person name="Henrissat B."/>
            <person name="Grigoriev I.V."/>
            <person name="Spatafora J.W."/>
            <person name="Aime M.C."/>
        </authorList>
    </citation>
    <scope>NUCLEOTIDE SEQUENCE [LARGE SCALE GENOMIC DNA]</scope>
    <source>
        <strain evidence="1 2">SA 807</strain>
    </source>
</reference>
<dbReference type="Proteomes" id="UP000245626">
    <property type="component" value="Unassembled WGS sequence"/>
</dbReference>
<sequence length="755" mass="83028">MQTPGPAKVESHDGPARAAEPFGSPIPTTSPSFTRYRRVSSIDSEARRRMRGSSTSSSKSSSSSSSAPTLVDQGADGTSDLKQGGEDDSLPSFSLGQENTNPLSLKGITRGMDSYIRDQASKDTYPAKLVRRFFLSVESPSSSTAPTRVSSPNASGSEDDERPVKRERIGGMDSLWLLLSNLSGFNPVCTATYTFTGKVEQRELVHTLERQCQRFPRYRQKLANYSSSGWQGRTFVDVENFRVEDHILFDTLPGQAGKDELEEYTSRFIAKDWDLERPLWELAVLTNYSEPSTGAVCAMVVRGHHTLSDGQGFILSQLMVTSCGPKLERMMSEGAKMLNEAKRGKVKPSKVNRGLKPLDRFQDTLPLRLLMLCLFWILLLHSFLSGVVGSIRMAIDLPFFYLLNSWRSKHVTDPYPGPRVEEREFSTSSSFPISDVKKIQKAFSGVRPGSVLDKIQGGGRHSRPWIGNHLTLNDVLCAVISDVVADELHQRPKGMLERAADTLGLTKSIGFFIPISIRKPGDLSMVNLSTGGLAYLPTPSKPLSESSQEERRDPNLIHSKLHRTSKRLRLVKEASVLKLFFHLADWLVKRGEALPQELSHLFFGSRQGPNPRKGGEDVLNLVLGGVGVGVGGLASKPPAPVMLLKQLVEKVTEVSLTCFTAVITNVPCPTEKRITMAGQEVVKWTALPPQAGKGTLGIGICTYGEQVSISISADRVKGTDSEGVATRLTRNFDKRWKEYLESSDIVLGNNTITTN</sequence>
<accession>A0ACD0NT70</accession>
<protein>
    <submittedName>
        <fullName evidence="1">Uncharacterized protein</fullName>
    </submittedName>
</protein>
<keyword evidence="2" id="KW-1185">Reference proteome</keyword>
<name>A0ACD0NT70_9BASI</name>
<gene>
    <name evidence="1" type="ORF">IE53DRAFT_388802</name>
</gene>
<organism evidence="1 2">
    <name type="scientific">Violaceomyces palustris</name>
    <dbReference type="NCBI Taxonomy" id="1673888"/>
    <lineage>
        <taxon>Eukaryota</taxon>
        <taxon>Fungi</taxon>
        <taxon>Dikarya</taxon>
        <taxon>Basidiomycota</taxon>
        <taxon>Ustilaginomycotina</taxon>
        <taxon>Ustilaginomycetes</taxon>
        <taxon>Violaceomycetales</taxon>
        <taxon>Violaceomycetaceae</taxon>
        <taxon>Violaceomyces</taxon>
    </lineage>
</organism>